<dbReference type="Proteomes" id="UP001498398">
    <property type="component" value="Unassembled WGS sequence"/>
</dbReference>
<protein>
    <recommendedName>
        <fullName evidence="1">Peptidase A1 domain-containing protein</fullName>
    </recommendedName>
</protein>
<dbReference type="Gene3D" id="2.40.70.10">
    <property type="entry name" value="Acid Proteases"/>
    <property type="match status" value="1"/>
</dbReference>
<dbReference type="PROSITE" id="PS51767">
    <property type="entry name" value="PEPTIDASE_A1"/>
    <property type="match status" value="1"/>
</dbReference>
<accession>A0ABR1IIT4</accession>
<keyword evidence="3" id="KW-1185">Reference proteome</keyword>
<sequence>MGYGDGGNALSISPDDFNAFEMGSTGMCVVGAFFALDLGEGGDGVPSWVVGDSFLKNVYSVYRFNPPSVGFADLSLSMNGPSDGSSNGALGAVHAPLRPQTLSLPSQLVLSLLVLEEMPIVLVPQEWE</sequence>
<comment type="caution">
    <text evidence="2">The sequence shown here is derived from an EMBL/GenBank/DDBJ whole genome shotgun (WGS) entry which is preliminary data.</text>
</comment>
<name>A0ABR1IIT4_9AGAR</name>
<dbReference type="InterPro" id="IPR033121">
    <property type="entry name" value="PEPTIDASE_A1"/>
</dbReference>
<feature type="domain" description="Peptidase A1" evidence="1">
    <location>
        <begin position="1"/>
        <end position="72"/>
    </location>
</feature>
<proteinExistence type="predicted"/>
<dbReference type="InterPro" id="IPR021109">
    <property type="entry name" value="Peptidase_aspartic_dom_sf"/>
</dbReference>
<reference evidence="2 3" key="1">
    <citation type="submission" date="2024-01" db="EMBL/GenBank/DDBJ databases">
        <title>A draft genome for the cacao thread blight pathogen Marasmiellus scandens.</title>
        <authorList>
            <person name="Baruah I.K."/>
            <person name="Leung J."/>
            <person name="Bukari Y."/>
            <person name="Amoako-Attah I."/>
            <person name="Meinhardt L.W."/>
            <person name="Bailey B.A."/>
            <person name="Cohen S.P."/>
        </authorList>
    </citation>
    <scope>NUCLEOTIDE SEQUENCE [LARGE SCALE GENOMIC DNA]</scope>
    <source>
        <strain evidence="2 3">GH-19</strain>
    </source>
</reference>
<evidence type="ECO:0000313" key="3">
    <source>
        <dbReference type="Proteomes" id="UP001498398"/>
    </source>
</evidence>
<organism evidence="2 3">
    <name type="scientific">Marasmiellus scandens</name>
    <dbReference type="NCBI Taxonomy" id="2682957"/>
    <lineage>
        <taxon>Eukaryota</taxon>
        <taxon>Fungi</taxon>
        <taxon>Dikarya</taxon>
        <taxon>Basidiomycota</taxon>
        <taxon>Agaricomycotina</taxon>
        <taxon>Agaricomycetes</taxon>
        <taxon>Agaricomycetidae</taxon>
        <taxon>Agaricales</taxon>
        <taxon>Marasmiineae</taxon>
        <taxon>Omphalotaceae</taxon>
        <taxon>Marasmiellus</taxon>
    </lineage>
</organism>
<gene>
    <name evidence="2" type="ORF">VKT23_020593</name>
</gene>
<dbReference type="EMBL" id="JBANRG010000141">
    <property type="protein sequence ID" value="KAK7433766.1"/>
    <property type="molecule type" value="Genomic_DNA"/>
</dbReference>
<evidence type="ECO:0000313" key="2">
    <source>
        <dbReference type="EMBL" id="KAK7433766.1"/>
    </source>
</evidence>
<dbReference type="Pfam" id="PF00026">
    <property type="entry name" value="Asp"/>
    <property type="match status" value="1"/>
</dbReference>
<evidence type="ECO:0000259" key="1">
    <source>
        <dbReference type="PROSITE" id="PS51767"/>
    </source>
</evidence>
<dbReference type="SUPFAM" id="SSF50630">
    <property type="entry name" value="Acid proteases"/>
    <property type="match status" value="1"/>
</dbReference>